<geneLocation type="mitochondrion" evidence="1"/>
<protein>
    <submittedName>
        <fullName evidence="1">Uncharacterized protein</fullName>
    </submittedName>
</protein>
<evidence type="ECO:0000313" key="1">
    <source>
        <dbReference type="EMBL" id="ART30839.1"/>
    </source>
</evidence>
<reference evidence="1" key="1">
    <citation type="submission" date="2017-03" db="EMBL/GenBank/DDBJ databases">
        <title>The mitochondrial genome of the carnivorous plant Utricularia reniformis (Lentibulariaceae): structure, comparative analysis and evolutionary landmarks.</title>
        <authorList>
            <person name="Silva S.R."/>
            <person name="Alvarenga D.O."/>
            <person name="Michael T.P."/>
            <person name="Miranda V.F.O."/>
            <person name="Varani A.M."/>
        </authorList>
    </citation>
    <scope>NUCLEOTIDE SEQUENCE</scope>
</reference>
<dbReference type="AlphaFoldDB" id="A0A1Y0B0C4"/>
<organism evidence="1">
    <name type="scientific">Utricularia reniformis</name>
    <dbReference type="NCBI Taxonomy" id="192314"/>
    <lineage>
        <taxon>Eukaryota</taxon>
        <taxon>Viridiplantae</taxon>
        <taxon>Streptophyta</taxon>
        <taxon>Embryophyta</taxon>
        <taxon>Tracheophyta</taxon>
        <taxon>Spermatophyta</taxon>
        <taxon>Magnoliopsida</taxon>
        <taxon>eudicotyledons</taxon>
        <taxon>Gunneridae</taxon>
        <taxon>Pentapetalae</taxon>
        <taxon>asterids</taxon>
        <taxon>lamiids</taxon>
        <taxon>Lamiales</taxon>
        <taxon>Lentibulariaceae</taxon>
        <taxon>Utricularia</taxon>
    </lineage>
</organism>
<accession>A0A1Y0B0C4</accession>
<proteinExistence type="predicted"/>
<dbReference type="EMBL" id="KY774314">
    <property type="protein sequence ID" value="ART30839.1"/>
    <property type="molecule type" value="Genomic_DNA"/>
</dbReference>
<keyword evidence="1" id="KW-0496">Mitochondrion</keyword>
<gene>
    <name evidence="1" type="ORF">AEK19_MT0583</name>
</gene>
<name>A0A1Y0B0C4_9LAMI</name>
<sequence>MLQLLGSILPVGIPIRQLRIAICLLCFPFVEFQLSFRNIFWFNCIPFLQRFPATLSSLFHSFMKGCDVSINEIHLCQFESGELLVRMGSLSRSIYSGFLYLY</sequence>